<accession>A0ABU8JAJ8</accession>
<protein>
    <recommendedName>
        <fullName evidence="4 6">Signal peptidase I</fullName>
        <ecNumber evidence="3 6">3.4.21.89</ecNumber>
    </recommendedName>
</protein>
<sequence length="224" mass="24895">MHGLKNFLLRNRGFFFFLLGMLVFRSALADWNTVPTGSMQPTIRIGDRIVVDRMAYDLRVPFTHHSLLHRADPQRNDIVIIDSTATGDRLVKRVVGVPGDHIALRGNVLYVNGHAARYTPVTVAGITADRVQPATYAVESIGGGHHLLRLARYLPSPVSSYGPVTVPAGDYLVMGDNRDDSYDSRFFGFVPRAEIVGKARYVAMSLDPARHHLPRADRWGLALH</sequence>
<dbReference type="PANTHER" id="PTHR43390">
    <property type="entry name" value="SIGNAL PEPTIDASE I"/>
    <property type="match status" value="1"/>
</dbReference>
<evidence type="ECO:0000256" key="2">
    <source>
        <dbReference type="ARBA" id="ARBA00009370"/>
    </source>
</evidence>
<dbReference type="PROSITE" id="PS00761">
    <property type="entry name" value="SPASE_I_3"/>
    <property type="match status" value="1"/>
</dbReference>
<dbReference type="Pfam" id="PF10502">
    <property type="entry name" value="Peptidase_S26"/>
    <property type="match status" value="1"/>
</dbReference>
<dbReference type="InterPro" id="IPR019757">
    <property type="entry name" value="Pept_S26A_signal_pept_1_Lys-AS"/>
</dbReference>
<dbReference type="EC" id="3.4.21.89" evidence="3 6"/>
<gene>
    <name evidence="8" type="primary">lepB</name>
    <name evidence="8" type="ORF">WAT24_04745</name>
</gene>
<evidence type="ECO:0000256" key="3">
    <source>
        <dbReference type="ARBA" id="ARBA00013208"/>
    </source>
</evidence>
<evidence type="ECO:0000313" key="9">
    <source>
        <dbReference type="Proteomes" id="UP001381174"/>
    </source>
</evidence>
<comment type="similarity">
    <text evidence="2 6">Belongs to the peptidase S26 family.</text>
</comment>
<dbReference type="EMBL" id="JBBBNY010000002">
    <property type="protein sequence ID" value="MEI7036062.1"/>
    <property type="molecule type" value="Genomic_DNA"/>
</dbReference>
<evidence type="ECO:0000256" key="5">
    <source>
        <dbReference type="ARBA" id="ARBA00022801"/>
    </source>
</evidence>
<evidence type="ECO:0000256" key="1">
    <source>
        <dbReference type="ARBA" id="ARBA00000677"/>
    </source>
</evidence>
<evidence type="ECO:0000256" key="4">
    <source>
        <dbReference type="ARBA" id="ARBA00019232"/>
    </source>
</evidence>
<dbReference type="PROSITE" id="PS00760">
    <property type="entry name" value="SPASE_I_2"/>
    <property type="match status" value="1"/>
</dbReference>
<dbReference type="GO" id="GO:0009003">
    <property type="term" value="F:signal peptidase activity"/>
    <property type="evidence" value="ECO:0007669"/>
    <property type="project" value="UniProtKB-EC"/>
</dbReference>
<dbReference type="PANTHER" id="PTHR43390:SF1">
    <property type="entry name" value="CHLOROPLAST PROCESSING PEPTIDASE"/>
    <property type="match status" value="1"/>
</dbReference>
<dbReference type="Proteomes" id="UP001381174">
    <property type="component" value="Unassembled WGS sequence"/>
</dbReference>
<organism evidence="8 9">
    <name type="scientific">Fulvimonas yonginensis</name>
    <dbReference type="NCBI Taxonomy" id="1495200"/>
    <lineage>
        <taxon>Bacteria</taxon>
        <taxon>Pseudomonadati</taxon>
        <taxon>Pseudomonadota</taxon>
        <taxon>Gammaproteobacteria</taxon>
        <taxon>Lysobacterales</taxon>
        <taxon>Rhodanobacteraceae</taxon>
        <taxon>Fulvimonas</taxon>
    </lineage>
</organism>
<feature type="domain" description="Peptidase S26" evidence="7">
    <location>
        <begin position="14"/>
        <end position="202"/>
    </location>
</feature>
<reference evidence="8 9" key="1">
    <citation type="journal article" date="2014" name="Int. J. Syst. Evol. Microbiol.">
        <title>Fulvimonas yonginensis sp. nov., isolated from greenhouse soil, and emended description of the genus Fulvimonas.</title>
        <authorList>
            <person name="Ahn J.H."/>
            <person name="Kim S.J."/>
            <person name="Weon H.Y."/>
            <person name="Hong S.B."/>
            <person name="Seok S.J."/>
            <person name="Kwon S.W."/>
        </authorList>
    </citation>
    <scope>NUCLEOTIDE SEQUENCE [LARGE SCALE GENOMIC DNA]</scope>
    <source>
        <strain evidence="8 9">KACC 16952</strain>
    </source>
</reference>
<dbReference type="InterPro" id="IPR000223">
    <property type="entry name" value="Pept_S26A_signal_pept_1"/>
</dbReference>
<dbReference type="InterPro" id="IPR019758">
    <property type="entry name" value="Pept_S26A_signal_pept_1_CS"/>
</dbReference>
<comment type="catalytic activity">
    <reaction evidence="1 6">
        <text>Cleavage of hydrophobic, N-terminal signal or leader sequences from secreted and periplasmic proteins.</text>
        <dbReference type="EC" id="3.4.21.89"/>
    </reaction>
</comment>
<keyword evidence="5 6" id="KW-0378">Hydrolase</keyword>
<evidence type="ECO:0000313" key="8">
    <source>
        <dbReference type="EMBL" id="MEI7036062.1"/>
    </source>
</evidence>
<proteinExistence type="inferred from homology"/>
<keyword evidence="6" id="KW-0645">Protease</keyword>
<dbReference type="Gene3D" id="2.10.109.10">
    <property type="entry name" value="Umud Fragment, subunit A"/>
    <property type="match status" value="1"/>
</dbReference>
<comment type="subcellular location">
    <subcellularLocation>
        <location evidence="6">Membrane</location>
        <topology evidence="6">Multi-pass membrane protein</topology>
    </subcellularLocation>
</comment>
<dbReference type="InterPro" id="IPR019533">
    <property type="entry name" value="Peptidase_S26"/>
</dbReference>
<dbReference type="SUPFAM" id="SSF51306">
    <property type="entry name" value="LexA/Signal peptidase"/>
    <property type="match status" value="1"/>
</dbReference>
<comment type="caution">
    <text evidence="8">The sequence shown here is derived from an EMBL/GenBank/DDBJ whole genome shotgun (WGS) entry which is preliminary data.</text>
</comment>
<dbReference type="RefSeq" id="WP_336806672.1">
    <property type="nucleotide sequence ID" value="NZ_JBBBNY010000002.1"/>
</dbReference>
<dbReference type="CDD" id="cd06530">
    <property type="entry name" value="S26_SPase_I"/>
    <property type="match status" value="1"/>
</dbReference>
<evidence type="ECO:0000256" key="6">
    <source>
        <dbReference type="RuleBase" id="RU362042"/>
    </source>
</evidence>
<keyword evidence="9" id="KW-1185">Reference proteome</keyword>
<dbReference type="InterPro" id="IPR036286">
    <property type="entry name" value="LexA/Signal_pep-like_sf"/>
</dbReference>
<name>A0ABU8JAJ8_9GAMM</name>
<evidence type="ECO:0000259" key="7">
    <source>
        <dbReference type="Pfam" id="PF10502"/>
    </source>
</evidence>
<dbReference type="PRINTS" id="PR00727">
    <property type="entry name" value="LEADERPTASE"/>
</dbReference>
<dbReference type="NCBIfam" id="TIGR02227">
    <property type="entry name" value="sigpep_I_bact"/>
    <property type="match status" value="1"/>
</dbReference>